<dbReference type="GO" id="GO:0016787">
    <property type="term" value="F:hydrolase activity"/>
    <property type="evidence" value="ECO:0007669"/>
    <property type="project" value="UniProtKB-KW"/>
</dbReference>
<keyword evidence="3" id="KW-0472">Membrane</keyword>
<dbReference type="Gene3D" id="3.40.50.1820">
    <property type="entry name" value="alpha/beta hydrolase"/>
    <property type="match status" value="1"/>
</dbReference>
<reference evidence="5 6" key="1">
    <citation type="submission" date="2011-02" db="EMBL/GenBank/DDBJ databases">
        <title>The Genome Sequence of Sphaeroforma arctica JP610.</title>
        <authorList>
            <consortium name="The Broad Institute Genome Sequencing Platform"/>
            <person name="Russ C."/>
            <person name="Cuomo C."/>
            <person name="Young S.K."/>
            <person name="Zeng Q."/>
            <person name="Gargeya S."/>
            <person name="Alvarado L."/>
            <person name="Berlin A."/>
            <person name="Chapman S.B."/>
            <person name="Chen Z."/>
            <person name="Freedman E."/>
            <person name="Gellesch M."/>
            <person name="Goldberg J."/>
            <person name="Griggs A."/>
            <person name="Gujja S."/>
            <person name="Heilman E."/>
            <person name="Heiman D."/>
            <person name="Howarth C."/>
            <person name="Mehta T."/>
            <person name="Neiman D."/>
            <person name="Pearson M."/>
            <person name="Roberts A."/>
            <person name="Saif S."/>
            <person name="Shea T."/>
            <person name="Shenoy N."/>
            <person name="Sisk P."/>
            <person name="Stolte C."/>
            <person name="Sykes S."/>
            <person name="White J."/>
            <person name="Yandava C."/>
            <person name="Burger G."/>
            <person name="Gray M.W."/>
            <person name="Holland P.W.H."/>
            <person name="King N."/>
            <person name="Lang F.B.F."/>
            <person name="Roger A.J."/>
            <person name="Ruiz-Trillo I."/>
            <person name="Haas B."/>
            <person name="Nusbaum C."/>
            <person name="Birren B."/>
        </authorList>
    </citation>
    <scope>NUCLEOTIDE SEQUENCE [LARGE SCALE GENOMIC DNA]</scope>
    <source>
        <strain evidence="5 6">JP610</strain>
    </source>
</reference>
<gene>
    <name evidence="5" type="ORF">SARC_08502</name>
</gene>
<feature type="transmembrane region" description="Helical" evidence="3">
    <location>
        <begin position="101"/>
        <end position="120"/>
    </location>
</feature>
<evidence type="ECO:0000256" key="2">
    <source>
        <dbReference type="SAM" id="MobiDB-lite"/>
    </source>
</evidence>
<sequence>MGETIHEVQVVTERAFLLTRLAFTLLNYMGVGWRWVTKLFQMLTFVVLLLPAFLEILFWLLRDDNVLLNVRYGPESRNSLDIYKPTEKGKALLPKEKTKNGVPVIVFLSGGAWIIGYKCWGALMGKEFSEHGVMFVTPDYRNFPQGRIVDMLEDVNVAIRWIFKNIHRYGGDPNQIFLVGQSAGAHIGALCLLTEAERERRHKLAKEERSLSRTSEPSYTGAAYQTKHSEASGVWNGYRHDFREKDDRLRWRVSKVKGYIGISGAYDLAGLANYLHTRGLYRSVLSSILAHDMSFYSPARRVLLPQFNPDLKLAINSFIPPITLFHGTADQSIPYSATTDFASALRTAGIHAHVKYYVNKSHTDPIIEDPIGGGYDKLVMDIFSIVISGGDLCRNNPCMPEKDSPKTPTRTANASFKDLSEAGSKNAMPSTLTSDHEKQNMHRMEQVIENRLQTDRPSSPCANVDPTQFGFEPTEPMLPEWVINYARAVNPF</sequence>
<accession>A0A0L0FQQ3</accession>
<keyword evidence="3" id="KW-1133">Transmembrane helix</keyword>
<evidence type="ECO:0000313" key="6">
    <source>
        <dbReference type="Proteomes" id="UP000054560"/>
    </source>
</evidence>
<dbReference type="AlphaFoldDB" id="A0A0L0FQQ3"/>
<name>A0A0L0FQQ3_9EUKA</name>
<dbReference type="eggNOG" id="KOG1516">
    <property type="taxonomic scope" value="Eukaryota"/>
</dbReference>
<keyword evidence="6" id="KW-1185">Reference proteome</keyword>
<dbReference type="ESTHER" id="9euka-a0a0l0fqq3">
    <property type="family name" value="BD-FAE"/>
</dbReference>
<dbReference type="InterPro" id="IPR050300">
    <property type="entry name" value="GDXG_lipolytic_enzyme"/>
</dbReference>
<dbReference type="PANTHER" id="PTHR48081:SF33">
    <property type="entry name" value="KYNURENINE FORMAMIDASE"/>
    <property type="match status" value="1"/>
</dbReference>
<keyword evidence="1" id="KW-0378">Hydrolase</keyword>
<dbReference type="GeneID" id="25909006"/>
<proteinExistence type="predicted"/>
<evidence type="ECO:0000256" key="1">
    <source>
        <dbReference type="ARBA" id="ARBA00022801"/>
    </source>
</evidence>
<dbReference type="SUPFAM" id="SSF53474">
    <property type="entry name" value="alpha/beta-Hydrolases"/>
    <property type="match status" value="1"/>
</dbReference>
<feature type="transmembrane region" description="Helical" evidence="3">
    <location>
        <begin position="43"/>
        <end position="61"/>
    </location>
</feature>
<dbReference type="EMBL" id="KQ242366">
    <property type="protein sequence ID" value="KNC79090.1"/>
    <property type="molecule type" value="Genomic_DNA"/>
</dbReference>
<dbReference type="OrthoDB" id="6495301at2759"/>
<feature type="region of interest" description="Disordered" evidence="2">
    <location>
        <begin position="399"/>
        <end position="439"/>
    </location>
</feature>
<keyword evidence="3" id="KW-0812">Transmembrane</keyword>
<evidence type="ECO:0000256" key="3">
    <source>
        <dbReference type="SAM" id="Phobius"/>
    </source>
</evidence>
<dbReference type="RefSeq" id="XP_014152992.1">
    <property type="nucleotide sequence ID" value="XM_014297517.1"/>
</dbReference>
<dbReference type="STRING" id="667725.A0A0L0FQQ3"/>
<dbReference type="Proteomes" id="UP000054560">
    <property type="component" value="Unassembled WGS sequence"/>
</dbReference>
<dbReference type="InterPro" id="IPR029058">
    <property type="entry name" value="AB_hydrolase_fold"/>
</dbReference>
<feature type="transmembrane region" description="Helical" evidence="3">
    <location>
        <begin position="15"/>
        <end position="36"/>
    </location>
</feature>
<evidence type="ECO:0000259" key="4">
    <source>
        <dbReference type="Pfam" id="PF20434"/>
    </source>
</evidence>
<dbReference type="InterPro" id="IPR049492">
    <property type="entry name" value="BD-FAE-like_dom"/>
</dbReference>
<organism evidence="5 6">
    <name type="scientific">Sphaeroforma arctica JP610</name>
    <dbReference type="NCBI Taxonomy" id="667725"/>
    <lineage>
        <taxon>Eukaryota</taxon>
        <taxon>Ichthyosporea</taxon>
        <taxon>Ichthyophonida</taxon>
        <taxon>Sphaeroforma</taxon>
    </lineage>
</organism>
<evidence type="ECO:0000313" key="5">
    <source>
        <dbReference type="EMBL" id="KNC79090.1"/>
    </source>
</evidence>
<protein>
    <recommendedName>
        <fullName evidence="4">BD-FAE-like domain-containing protein</fullName>
    </recommendedName>
</protein>
<feature type="domain" description="BD-FAE-like" evidence="4">
    <location>
        <begin position="93"/>
        <end position="345"/>
    </location>
</feature>
<dbReference type="PANTHER" id="PTHR48081">
    <property type="entry name" value="AB HYDROLASE SUPERFAMILY PROTEIN C4A8.06C"/>
    <property type="match status" value="1"/>
</dbReference>
<dbReference type="Pfam" id="PF20434">
    <property type="entry name" value="BD-FAE"/>
    <property type="match status" value="1"/>
</dbReference>